<dbReference type="EMBL" id="CP017839">
    <property type="protein sequence ID" value="APA95228.1"/>
    <property type="molecule type" value="Genomic_DNA"/>
</dbReference>
<feature type="domain" description="Amidohydrolase-related" evidence="2">
    <location>
        <begin position="3"/>
        <end position="243"/>
    </location>
</feature>
<dbReference type="PANTHER" id="PTHR35563">
    <property type="entry name" value="BARREL METAL-DEPENDENT HYDROLASE, PUTATIVE (AFU_ORTHOLOGUE AFUA_1G16240)-RELATED"/>
    <property type="match status" value="1"/>
</dbReference>
<protein>
    <recommendedName>
        <fullName evidence="2">Amidohydrolase-related domain-containing protein</fullName>
    </recommendedName>
</protein>
<dbReference type="SUPFAM" id="SSF51556">
    <property type="entry name" value="Metallo-dependent hydrolases"/>
    <property type="match status" value="1"/>
</dbReference>
<name>A0ABC8AMB3_9NOCA</name>
<dbReference type="GeneID" id="93371010"/>
<dbReference type="AlphaFoldDB" id="A0ABC8AMB3"/>
<dbReference type="InterPro" id="IPR052358">
    <property type="entry name" value="Aro_Compnd_Degr_Hydrolases"/>
</dbReference>
<proteinExistence type="predicted"/>
<dbReference type="InterPro" id="IPR006680">
    <property type="entry name" value="Amidohydro-rel"/>
</dbReference>
<dbReference type="Pfam" id="PF04909">
    <property type="entry name" value="Amidohydro_2"/>
    <property type="match status" value="1"/>
</dbReference>
<gene>
    <name evidence="3" type="ORF">NS506_01155</name>
</gene>
<sequence>MFDAHLHIFDPRFPLSENEGYLPDPYTIADYRKRMSRFDIDGGAVVSGSFQGTDQSYLLAALDALGEGWVGVTMLSVDAPDKQIIELNRAGVRAIRFNLKRAGGDIVGLTMLALRAYELAGWHVELYIDGSMLGSLEPVITKLPKLSIDHMGMSDECLPYLLNLVDRGAKVKASGFGRVSMNVGSALRKIHTVNPEALMFGTDLPGTRAGRPFRDTDLSVIADAVGSDLHRVLEDNARAFYGLPVKDRSFEDPNPTVRMAVGELPTLRLPRSELPKPPPPDTLPLPIVDH</sequence>
<evidence type="ECO:0000313" key="3">
    <source>
        <dbReference type="EMBL" id="APA95228.1"/>
    </source>
</evidence>
<organism evidence="3 4">
    <name type="scientific">Nocardia seriolae</name>
    <dbReference type="NCBI Taxonomy" id="37332"/>
    <lineage>
        <taxon>Bacteria</taxon>
        <taxon>Bacillati</taxon>
        <taxon>Actinomycetota</taxon>
        <taxon>Actinomycetes</taxon>
        <taxon>Mycobacteriales</taxon>
        <taxon>Nocardiaceae</taxon>
        <taxon>Nocardia</taxon>
    </lineage>
</organism>
<reference evidence="3 4" key="1">
    <citation type="submission" date="2016-10" db="EMBL/GenBank/DDBJ databases">
        <title>Genome sequence of Nocardia seriolae strain EM150506, isolated from Anguila japonica.</title>
        <authorList>
            <person name="Han H.-J."/>
        </authorList>
    </citation>
    <scope>NUCLEOTIDE SEQUENCE [LARGE SCALE GENOMIC DNA]</scope>
    <source>
        <strain evidence="3 4">EM150506</strain>
    </source>
</reference>
<dbReference type="InterPro" id="IPR032466">
    <property type="entry name" value="Metal_Hydrolase"/>
</dbReference>
<dbReference type="Proteomes" id="UP000180166">
    <property type="component" value="Chromosome"/>
</dbReference>
<evidence type="ECO:0000259" key="2">
    <source>
        <dbReference type="Pfam" id="PF04909"/>
    </source>
</evidence>
<evidence type="ECO:0000256" key="1">
    <source>
        <dbReference type="SAM" id="MobiDB-lite"/>
    </source>
</evidence>
<dbReference type="KEGG" id="nsr:NS506_01155"/>
<dbReference type="RefSeq" id="WP_033086285.1">
    <property type="nucleotide sequence ID" value="NZ_AP017900.1"/>
</dbReference>
<dbReference type="Gene3D" id="3.20.20.140">
    <property type="entry name" value="Metal-dependent hydrolases"/>
    <property type="match status" value="1"/>
</dbReference>
<accession>A0ABC8AMB3</accession>
<dbReference type="PANTHER" id="PTHR35563:SF2">
    <property type="entry name" value="BARREL METAL-DEPENDENT HYDROLASE, PUTATIVE (AFU_ORTHOLOGUE AFUA_1G16240)-RELATED"/>
    <property type="match status" value="1"/>
</dbReference>
<evidence type="ECO:0000313" key="4">
    <source>
        <dbReference type="Proteomes" id="UP000180166"/>
    </source>
</evidence>
<feature type="region of interest" description="Disordered" evidence="1">
    <location>
        <begin position="269"/>
        <end position="290"/>
    </location>
</feature>